<dbReference type="InterPro" id="IPR011051">
    <property type="entry name" value="RmlC_Cupin_sf"/>
</dbReference>
<dbReference type="Gene3D" id="2.60.120.10">
    <property type="entry name" value="Jelly Rolls"/>
    <property type="match status" value="1"/>
</dbReference>
<dbReference type="AlphaFoldDB" id="A0A7H2BEX0"/>
<reference evidence="1 2" key="1">
    <citation type="submission" date="2020-09" db="EMBL/GenBank/DDBJ databases">
        <title>Investigation of environmental microbes.</title>
        <authorList>
            <person name="Ou Y."/>
            <person name="Kang Q."/>
        </authorList>
    </citation>
    <scope>NUCLEOTIDE SEQUENCE [LARGE SCALE GENOMIC DNA]</scope>
    <source>
        <strain evidence="1 2">KJZ-14</strain>
    </source>
</reference>
<dbReference type="KEGG" id="rter:IDM49_02760"/>
<evidence type="ECO:0000313" key="1">
    <source>
        <dbReference type="EMBL" id="QNV38216.1"/>
    </source>
</evidence>
<protein>
    <submittedName>
        <fullName evidence="1">Cupin domain-containing protein</fullName>
    </submittedName>
</protein>
<dbReference type="Proteomes" id="UP000516404">
    <property type="component" value="Chromosome"/>
</dbReference>
<name>A0A7H2BEX0_9MICC</name>
<dbReference type="GeneID" id="96623147"/>
<accession>A0A7H2BEX0</accession>
<evidence type="ECO:0000313" key="2">
    <source>
        <dbReference type="Proteomes" id="UP000516404"/>
    </source>
</evidence>
<dbReference type="RefSeq" id="WP_190724947.1">
    <property type="nucleotide sequence ID" value="NZ_CP061539.1"/>
</dbReference>
<dbReference type="EMBL" id="CP061539">
    <property type="protein sequence ID" value="QNV38216.1"/>
    <property type="molecule type" value="Genomic_DNA"/>
</dbReference>
<dbReference type="CDD" id="cd02230">
    <property type="entry name" value="cupin_HP0902-like"/>
    <property type="match status" value="1"/>
</dbReference>
<gene>
    <name evidence="1" type="ORF">IDM49_02760</name>
</gene>
<proteinExistence type="predicted"/>
<dbReference type="SUPFAM" id="SSF51182">
    <property type="entry name" value="RmlC-like cupins"/>
    <property type="match status" value="1"/>
</dbReference>
<sequence length="126" mass="13916">MAGTHEGTALVFPQLTEAFEPFDNKPHAQKIVDATGANLVILEFAQGQVWREHHSVHPVIVQVLKGRVEFTVKDEIIDLVPGTPIHLTSHLLHEVRAMEPSTVMVTMLTGETHEPAKTNVEGIRSI</sequence>
<keyword evidence="2" id="KW-1185">Reference proteome</keyword>
<dbReference type="InterPro" id="IPR014710">
    <property type="entry name" value="RmlC-like_jellyroll"/>
</dbReference>
<organism evidence="1 2">
    <name type="scientific">Rothia terrae</name>
    <dbReference type="NCBI Taxonomy" id="396015"/>
    <lineage>
        <taxon>Bacteria</taxon>
        <taxon>Bacillati</taxon>
        <taxon>Actinomycetota</taxon>
        <taxon>Actinomycetes</taxon>
        <taxon>Micrococcales</taxon>
        <taxon>Micrococcaceae</taxon>
        <taxon>Rothia</taxon>
    </lineage>
</organism>